<name>A0ABR2P0Z4_9ROSI</name>
<accession>A0ABR2P0Z4</accession>
<dbReference type="Pfam" id="PF03732">
    <property type="entry name" value="Retrotrans_gag"/>
    <property type="match status" value="1"/>
</dbReference>
<reference evidence="2 3" key="1">
    <citation type="journal article" date="2024" name="G3 (Bethesda)">
        <title>Genome assembly of Hibiscus sabdariffa L. provides insights into metabolisms of medicinal natural products.</title>
        <authorList>
            <person name="Kim T."/>
        </authorList>
    </citation>
    <scope>NUCLEOTIDE SEQUENCE [LARGE SCALE GENOMIC DNA]</scope>
    <source>
        <strain evidence="2">TK-2024</strain>
        <tissue evidence="2">Old leaves</tissue>
    </source>
</reference>
<comment type="caution">
    <text evidence="2">The sequence shown here is derived from an EMBL/GenBank/DDBJ whole genome shotgun (WGS) entry which is preliminary data.</text>
</comment>
<dbReference type="PANTHER" id="PTHR34482">
    <property type="entry name" value="DNA DAMAGE-INDUCIBLE PROTEIN 1-LIKE"/>
    <property type="match status" value="1"/>
</dbReference>
<dbReference type="PANTHER" id="PTHR34482:SF36">
    <property type="entry name" value="RETROTRANSPOSON GAG DOMAIN-CONTAINING PROTEIN"/>
    <property type="match status" value="1"/>
</dbReference>
<keyword evidence="3" id="KW-1185">Reference proteome</keyword>
<sequence length="244" mass="28077">MDQLCLESSRKYLGAVSMLYGNVYTWWESVASSVPADRLTWEFFKEHFRSCFIVERYMREMRQRFQNLVQGGRTVSEYENEFLSLLRYGSSLVPTEKDKCRKFALGLRYELCKQVIPFQDDVFDILVGRAKDIEEIELLSPASDSADRDWFDRPIIESSSHPDKRTRMAMSQRSNSGPILTTSLTPIASRDISHGCTPLPICLYCGNRHMAECRKMKGACFRCGSLDHLLRDYPHPQSVVCTSA</sequence>
<evidence type="ECO:0000259" key="1">
    <source>
        <dbReference type="Pfam" id="PF03732"/>
    </source>
</evidence>
<gene>
    <name evidence="2" type="ORF">V6N11_072906</name>
</gene>
<evidence type="ECO:0000313" key="3">
    <source>
        <dbReference type="Proteomes" id="UP001396334"/>
    </source>
</evidence>
<protein>
    <recommendedName>
        <fullName evidence="1">Retrotransposon gag domain-containing protein</fullName>
    </recommendedName>
</protein>
<evidence type="ECO:0000313" key="2">
    <source>
        <dbReference type="EMBL" id="KAK8981917.1"/>
    </source>
</evidence>
<dbReference type="InterPro" id="IPR005162">
    <property type="entry name" value="Retrotrans_gag_dom"/>
</dbReference>
<feature type="domain" description="Retrotransposon gag" evidence="1">
    <location>
        <begin position="15"/>
        <end position="108"/>
    </location>
</feature>
<proteinExistence type="predicted"/>
<dbReference type="Proteomes" id="UP001396334">
    <property type="component" value="Unassembled WGS sequence"/>
</dbReference>
<organism evidence="2 3">
    <name type="scientific">Hibiscus sabdariffa</name>
    <name type="common">roselle</name>
    <dbReference type="NCBI Taxonomy" id="183260"/>
    <lineage>
        <taxon>Eukaryota</taxon>
        <taxon>Viridiplantae</taxon>
        <taxon>Streptophyta</taxon>
        <taxon>Embryophyta</taxon>
        <taxon>Tracheophyta</taxon>
        <taxon>Spermatophyta</taxon>
        <taxon>Magnoliopsida</taxon>
        <taxon>eudicotyledons</taxon>
        <taxon>Gunneridae</taxon>
        <taxon>Pentapetalae</taxon>
        <taxon>rosids</taxon>
        <taxon>malvids</taxon>
        <taxon>Malvales</taxon>
        <taxon>Malvaceae</taxon>
        <taxon>Malvoideae</taxon>
        <taxon>Hibiscus</taxon>
    </lineage>
</organism>
<dbReference type="EMBL" id="JBBPBN010000087">
    <property type="protein sequence ID" value="KAK8981917.1"/>
    <property type="molecule type" value="Genomic_DNA"/>
</dbReference>